<proteinExistence type="predicted"/>
<reference evidence="2" key="2">
    <citation type="journal article" date="2015" name="Data Brief">
        <title>Shoot transcriptome of the giant reed, Arundo donax.</title>
        <authorList>
            <person name="Barrero R.A."/>
            <person name="Guerrero F.D."/>
            <person name="Moolhuijzen P."/>
            <person name="Goolsby J.A."/>
            <person name="Tidwell J."/>
            <person name="Bellgard S.E."/>
            <person name="Bellgard M.I."/>
        </authorList>
    </citation>
    <scope>NUCLEOTIDE SEQUENCE</scope>
    <source>
        <tissue evidence="2">Shoot tissue taken approximately 20 cm above the soil surface</tissue>
    </source>
</reference>
<dbReference type="EMBL" id="GBRH01203504">
    <property type="protein sequence ID" value="JAD94391.1"/>
    <property type="molecule type" value="Transcribed_RNA"/>
</dbReference>
<dbReference type="AlphaFoldDB" id="A0A0A9E2W2"/>
<name>A0A0A9E2W2_ARUDO</name>
<sequence length="92" mass="10441">MHNAAAPLLRHELLPPPHELRTVLPHHPCLQRRHERGRPARVTALRRRAHVLLRKGLGRDGGFSADSRGKGRETWSLSETSESTRISRETSD</sequence>
<accession>A0A0A9E2W2</accession>
<evidence type="ECO:0000313" key="2">
    <source>
        <dbReference type="EMBL" id="JAD94391.1"/>
    </source>
</evidence>
<protein>
    <submittedName>
        <fullName evidence="2">Uncharacterized protein</fullName>
    </submittedName>
</protein>
<feature type="region of interest" description="Disordered" evidence="1">
    <location>
        <begin position="57"/>
        <end position="92"/>
    </location>
</feature>
<reference evidence="2" key="1">
    <citation type="submission" date="2014-09" db="EMBL/GenBank/DDBJ databases">
        <authorList>
            <person name="Magalhaes I.L.F."/>
            <person name="Oliveira U."/>
            <person name="Santos F.R."/>
            <person name="Vidigal T.H.D.A."/>
            <person name="Brescovit A.D."/>
            <person name="Santos A.J."/>
        </authorList>
    </citation>
    <scope>NUCLEOTIDE SEQUENCE</scope>
    <source>
        <tissue evidence="2">Shoot tissue taken approximately 20 cm above the soil surface</tissue>
    </source>
</reference>
<evidence type="ECO:0000256" key="1">
    <source>
        <dbReference type="SAM" id="MobiDB-lite"/>
    </source>
</evidence>
<organism evidence="2">
    <name type="scientific">Arundo donax</name>
    <name type="common">Giant reed</name>
    <name type="synonym">Donax arundinaceus</name>
    <dbReference type="NCBI Taxonomy" id="35708"/>
    <lineage>
        <taxon>Eukaryota</taxon>
        <taxon>Viridiplantae</taxon>
        <taxon>Streptophyta</taxon>
        <taxon>Embryophyta</taxon>
        <taxon>Tracheophyta</taxon>
        <taxon>Spermatophyta</taxon>
        <taxon>Magnoliopsida</taxon>
        <taxon>Liliopsida</taxon>
        <taxon>Poales</taxon>
        <taxon>Poaceae</taxon>
        <taxon>PACMAD clade</taxon>
        <taxon>Arundinoideae</taxon>
        <taxon>Arundineae</taxon>
        <taxon>Arundo</taxon>
    </lineage>
</organism>
<feature type="compositionally biased region" description="Low complexity" evidence="1">
    <location>
        <begin position="74"/>
        <end position="84"/>
    </location>
</feature>